<dbReference type="EMBL" id="JXLB01000024">
    <property type="protein sequence ID" value="OJG78398.1"/>
    <property type="molecule type" value="Genomic_DNA"/>
</dbReference>
<dbReference type="STRING" id="150033.RV14_GL001155"/>
<organism evidence="1 2">
    <name type="scientific">Enterococcus ratti</name>
    <dbReference type="NCBI Taxonomy" id="150033"/>
    <lineage>
        <taxon>Bacteria</taxon>
        <taxon>Bacillati</taxon>
        <taxon>Bacillota</taxon>
        <taxon>Bacilli</taxon>
        <taxon>Lactobacillales</taxon>
        <taxon>Enterococcaceae</taxon>
        <taxon>Enterococcus</taxon>
    </lineage>
</organism>
<accession>A0A1L8WBI0</accession>
<evidence type="ECO:0000313" key="2">
    <source>
        <dbReference type="Proteomes" id="UP000182152"/>
    </source>
</evidence>
<comment type="caution">
    <text evidence="1">The sequence shown here is derived from an EMBL/GenBank/DDBJ whole genome shotgun (WGS) entry which is preliminary data.</text>
</comment>
<reference evidence="1 2" key="1">
    <citation type="submission" date="2014-12" db="EMBL/GenBank/DDBJ databases">
        <title>Draft genome sequences of 29 type strains of Enterococci.</title>
        <authorList>
            <person name="Zhong Z."/>
            <person name="Sun Z."/>
            <person name="Liu W."/>
            <person name="Zhang W."/>
            <person name="Zhang H."/>
        </authorList>
    </citation>
    <scope>NUCLEOTIDE SEQUENCE [LARGE SCALE GENOMIC DNA]</scope>
    <source>
        <strain evidence="1 2">DSM 15687</strain>
    </source>
</reference>
<dbReference type="Proteomes" id="UP000182152">
    <property type="component" value="Unassembled WGS sequence"/>
</dbReference>
<proteinExistence type="predicted"/>
<dbReference type="AlphaFoldDB" id="A0A1L8WBI0"/>
<evidence type="ECO:0000313" key="1">
    <source>
        <dbReference type="EMBL" id="OJG78398.1"/>
    </source>
</evidence>
<keyword evidence="2" id="KW-1185">Reference proteome</keyword>
<protein>
    <submittedName>
        <fullName evidence="1">Uncharacterized protein</fullName>
    </submittedName>
</protein>
<sequence length="40" mass="4039">MKAPTAITITTANTPNTIAPFNAPEVCGRIALGGVLNVTV</sequence>
<name>A0A1L8WBI0_9ENTE</name>
<gene>
    <name evidence="1" type="ORF">RV14_GL001155</name>
</gene>